<gene>
    <name evidence="2" type="ORF">SNEC2469_LOCUS16896</name>
</gene>
<feature type="compositionally biased region" description="Polar residues" evidence="1">
    <location>
        <begin position="109"/>
        <end position="119"/>
    </location>
</feature>
<feature type="compositionally biased region" description="Basic and acidic residues" evidence="1">
    <location>
        <begin position="27"/>
        <end position="53"/>
    </location>
</feature>
<reference evidence="2" key="1">
    <citation type="submission" date="2021-02" db="EMBL/GenBank/DDBJ databases">
        <authorList>
            <person name="Dougan E. K."/>
            <person name="Rhodes N."/>
            <person name="Thang M."/>
            <person name="Chan C."/>
        </authorList>
    </citation>
    <scope>NUCLEOTIDE SEQUENCE</scope>
</reference>
<sequence>GAIDLQEDEEKEKLPATAEPGVAEGKSPTEAEEKPKKDEEEKPEDGKADIREAEDVDQEEEREKSPILAQPVMPPESSELQKEELRKAEERQRRTRAPKRKLPEPKAASKTSEATLASTQPPPAANPQRAEPPGNADDDDDDEVVVLSVSAGDKILNQENGKRKVSEQEAEEKQTKPSLEEMAAEEKDTDTFVISVLRTKYWGSNMAVRAVADLSERPGQVISAFGNTSNVMFALVSDATALEDQEEDFGLAMHPRV</sequence>
<feature type="compositionally biased region" description="Basic and acidic residues" evidence="1">
    <location>
        <begin position="160"/>
        <end position="187"/>
    </location>
</feature>
<proteinExistence type="predicted"/>
<feature type="non-terminal residue" evidence="2">
    <location>
        <position position="1"/>
    </location>
</feature>
<dbReference type="Proteomes" id="UP000601435">
    <property type="component" value="Unassembled WGS sequence"/>
</dbReference>
<dbReference type="AlphaFoldDB" id="A0A812ULC2"/>
<feature type="compositionally biased region" description="Basic and acidic residues" evidence="1">
    <location>
        <begin position="79"/>
        <end position="92"/>
    </location>
</feature>
<accession>A0A812ULC2</accession>
<evidence type="ECO:0000313" key="3">
    <source>
        <dbReference type="Proteomes" id="UP000601435"/>
    </source>
</evidence>
<protein>
    <submittedName>
        <fullName evidence="2">Uncharacterized protein</fullName>
    </submittedName>
</protein>
<evidence type="ECO:0000313" key="2">
    <source>
        <dbReference type="EMBL" id="CAE7581605.1"/>
    </source>
</evidence>
<feature type="region of interest" description="Disordered" evidence="1">
    <location>
        <begin position="1"/>
        <end position="187"/>
    </location>
</feature>
<keyword evidence="3" id="KW-1185">Reference proteome</keyword>
<dbReference type="EMBL" id="CAJNJA010027653">
    <property type="protein sequence ID" value="CAE7581605.1"/>
    <property type="molecule type" value="Genomic_DNA"/>
</dbReference>
<feature type="compositionally biased region" description="Acidic residues" evidence="1">
    <location>
        <begin position="1"/>
        <end position="10"/>
    </location>
</feature>
<evidence type="ECO:0000256" key="1">
    <source>
        <dbReference type="SAM" id="MobiDB-lite"/>
    </source>
</evidence>
<name>A0A812ULC2_9DINO</name>
<organism evidence="2 3">
    <name type="scientific">Symbiodinium necroappetens</name>
    <dbReference type="NCBI Taxonomy" id="1628268"/>
    <lineage>
        <taxon>Eukaryota</taxon>
        <taxon>Sar</taxon>
        <taxon>Alveolata</taxon>
        <taxon>Dinophyceae</taxon>
        <taxon>Suessiales</taxon>
        <taxon>Symbiodiniaceae</taxon>
        <taxon>Symbiodinium</taxon>
    </lineage>
</organism>
<comment type="caution">
    <text evidence="2">The sequence shown here is derived from an EMBL/GenBank/DDBJ whole genome shotgun (WGS) entry which is preliminary data.</text>
</comment>